<evidence type="ECO:0000256" key="4">
    <source>
        <dbReference type="ARBA" id="ARBA00023125"/>
    </source>
</evidence>
<reference evidence="8 9" key="1">
    <citation type="journal article" date="2001" name="J. Bacteriol.">
        <title>Genome sequence and comparative analysis of the solvent-producing bacterium Clostridium acetobutylicum.</title>
        <authorList>
            <person name="Nolling J."/>
            <person name="Breton G."/>
            <person name="Omelchenko M.V."/>
            <person name="Makarova K.S."/>
            <person name="Zeng Q."/>
            <person name="Gibson R."/>
            <person name="Lee H.M."/>
            <person name="Dubois J."/>
            <person name="Qiu D."/>
            <person name="Hitti J."/>
            <person name="Wolf Y.I."/>
            <person name="Tatusov R.L."/>
            <person name="Sabathe F."/>
            <person name="Doucette-Stamm L."/>
            <person name="Soucaille P."/>
            <person name="Daly M.J."/>
            <person name="Bennett G.N."/>
            <person name="Koonin E.V."/>
            <person name="Smith D.R."/>
        </authorList>
    </citation>
    <scope>NUCLEOTIDE SEQUENCE [LARGE SCALE GENOMIC DNA]</scope>
    <source>
        <strain evidence="9">ATCC 824 / DSM 792 / JCM 1419 / LMG 5710 / VKM B-1787</strain>
    </source>
</reference>
<dbReference type="InterPro" id="IPR013324">
    <property type="entry name" value="RNA_pol_sigma_r3/r4-like"/>
</dbReference>
<evidence type="ECO:0000259" key="6">
    <source>
        <dbReference type="Pfam" id="PF04542"/>
    </source>
</evidence>
<dbReference type="Proteomes" id="UP000000814">
    <property type="component" value="Chromosome"/>
</dbReference>
<dbReference type="KEGG" id="cac:CA_C1766"/>
<dbReference type="InterPro" id="IPR013249">
    <property type="entry name" value="RNA_pol_sigma70_r4_t2"/>
</dbReference>
<dbReference type="SUPFAM" id="SSF88659">
    <property type="entry name" value="Sigma3 and sigma4 domains of RNA polymerase sigma factors"/>
    <property type="match status" value="1"/>
</dbReference>
<dbReference type="HOGENOM" id="CLU_047691_9_7_9"/>
<dbReference type="EMBL" id="AE001437">
    <property type="protein sequence ID" value="AAK79732.1"/>
    <property type="molecule type" value="Genomic_DNA"/>
</dbReference>
<evidence type="ECO:0000256" key="2">
    <source>
        <dbReference type="ARBA" id="ARBA00023015"/>
    </source>
</evidence>
<evidence type="ECO:0000256" key="3">
    <source>
        <dbReference type="ARBA" id="ARBA00023082"/>
    </source>
</evidence>
<dbReference type="SMR" id="Q97I86"/>
<dbReference type="Gene3D" id="1.10.10.10">
    <property type="entry name" value="Winged helix-like DNA-binding domain superfamily/Winged helix DNA-binding domain"/>
    <property type="match status" value="1"/>
</dbReference>
<evidence type="ECO:0000256" key="1">
    <source>
        <dbReference type="ARBA" id="ARBA00010641"/>
    </source>
</evidence>
<gene>
    <name evidence="8" type="ordered locus">CA_C1766</name>
</gene>
<dbReference type="InterPro" id="IPR014284">
    <property type="entry name" value="RNA_pol_sigma-70_dom"/>
</dbReference>
<dbReference type="InterPro" id="IPR013325">
    <property type="entry name" value="RNA_pol_sigma_r2"/>
</dbReference>
<keyword evidence="3" id="KW-0731">Sigma factor</keyword>
<dbReference type="Pfam" id="PF04542">
    <property type="entry name" value="Sigma70_r2"/>
    <property type="match status" value="1"/>
</dbReference>
<feature type="domain" description="RNA polymerase sigma-70 region 2" evidence="6">
    <location>
        <begin position="24"/>
        <end position="93"/>
    </location>
</feature>
<dbReference type="GO" id="GO:0016987">
    <property type="term" value="F:sigma factor activity"/>
    <property type="evidence" value="ECO:0007669"/>
    <property type="project" value="UniProtKB-KW"/>
</dbReference>
<dbReference type="CDD" id="cd06171">
    <property type="entry name" value="Sigma70_r4"/>
    <property type="match status" value="1"/>
</dbReference>
<comment type="similarity">
    <text evidence="1">Belongs to the sigma-70 factor family. ECF subfamily.</text>
</comment>
<keyword evidence="9" id="KW-1185">Reference proteome</keyword>
<evidence type="ECO:0000256" key="5">
    <source>
        <dbReference type="ARBA" id="ARBA00023163"/>
    </source>
</evidence>
<name>Q97I86_CLOAB</name>
<evidence type="ECO:0000313" key="9">
    <source>
        <dbReference type="Proteomes" id="UP000000814"/>
    </source>
</evidence>
<proteinExistence type="inferred from homology"/>
<dbReference type="SUPFAM" id="SSF88946">
    <property type="entry name" value="Sigma2 domain of RNA polymerase sigma factors"/>
    <property type="match status" value="1"/>
</dbReference>
<keyword evidence="4" id="KW-0238">DNA-binding</keyword>
<keyword evidence="5" id="KW-0804">Transcription</keyword>
<dbReference type="NCBIfam" id="TIGR02937">
    <property type="entry name" value="sigma70-ECF"/>
    <property type="match status" value="1"/>
</dbReference>
<feature type="domain" description="RNA polymerase sigma factor 70 region 4 type 2" evidence="7">
    <location>
        <begin position="123"/>
        <end position="175"/>
    </location>
</feature>
<keyword evidence="2" id="KW-0805">Transcription regulation</keyword>
<dbReference type="Pfam" id="PF08281">
    <property type="entry name" value="Sigma70_r4_2"/>
    <property type="match status" value="1"/>
</dbReference>
<organism evidence="8 9">
    <name type="scientific">Clostridium acetobutylicum (strain ATCC 824 / DSM 792 / JCM 1419 / IAM 19013 / LMG 5710 / NBRC 13948 / NRRL B-527 / VKM B-1787 / 2291 / W)</name>
    <dbReference type="NCBI Taxonomy" id="272562"/>
    <lineage>
        <taxon>Bacteria</taxon>
        <taxon>Bacillati</taxon>
        <taxon>Bacillota</taxon>
        <taxon>Clostridia</taxon>
        <taxon>Eubacteriales</taxon>
        <taxon>Clostridiaceae</taxon>
        <taxon>Clostridium</taxon>
    </lineage>
</organism>
<dbReference type="InterPro" id="IPR036388">
    <property type="entry name" value="WH-like_DNA-bd_sf"/>
</dbReference>
<dbReference type="PIR" id="A97118">
    <property type="entry name" value="A97118"/>
</dbReference>
<protein>
    <submittedName>
        <fullName evidence="8">Predicted sigma factor</fullName>
    </submittedName>
</protein>
<dbReference type="InterPro" id="IPR007627">
    <property type="entry name" value="RNA_pol_sigma70_r2"/>
</dbReference>
<dbReference type="STRING" id="272562.CA_C1766"/>
<evidence type="ECO:0000313" key="8">
    <source>
        <dbReference type="EMBL" id="AAK79732.1"/>
    </source>
</evidence>
<dbReference type="PANTHER" id="PTHR43133:SF8">
    <property type="entry name" value="RNA POLYMERASE SIGMA FACTOR HI_1459-RELATED"/>
    <property type="match status" value="1"/>
</dbReference>
<dbReference type="InterPro" id="IPR039425">
    <property type="entry name" value="RNA_pol_sigma-70-like"/>
</dbReference>
<evidence type="ECO:0000259" key="7">
    <source>
        <dbReference type="Pfam" id="PF08281"/>
    </source>
</evidence>
<dbReference type="GeneID" id="44998261"/>
<dbReference type="RefSeq" id="WP_010965073.1">
    <property type="nucleotide sequence ID" value="NC_003030.1"/>
</dbReference>
<dbReference type="GO" id="GO:0003677">
    <property type="term" value="F:DNA binding"/>
    <property type="evidence" value="ECO:0007669"/>
    <property type="project" value="UniProtKB-KW"/>
</dbReference>
<dbReference type="AlphaFoldDB" id="Q97I86"/>
<accession>Q97I86</accession>
<dbReference type="GO" id="GO:0006352">
    <property type="term" value="P:DNA-templated transcription initiation"/>
    <property type="evidence" value="ECO:0007669"/>
    <property type="project" value="InterPro"/>
</dbReference>
<dbReference type="Gene3D" id="1.10.1740.10">
    <property type="match status" value="1"/>
</dbReference>
<dbReference type="eggNOG" id="COG1595">
    <property type="taxonomic scope" value="Bacteria"/>
</dbReference>
<sequence>MNKVDEEIVEGILKRDLNSFNKFIECYGIMIHNVVTSILNKSHESQSIEECVDDILMCIWRNMDCFSKERGSLKCWIIVISKNKALDYKKKLKKIMNSVDIDNVKLNSLVDIEQDYLKEENRKSIIELLNNLSIKDKEIFIKRYMNDWSIEKISKDMGLTSIAVYNRLSRGRKKLKKVLSVGKEG</sequence>
<dbReference type="PATRIC" id="fig|272562.8.peg.1970"/>
<dbReference type="PANTHER" id="PTHR43133">
    <property type="entry name" value="RNA POLYMERASE ECF-TYPE SIGMA FACTO"/>
    <property type="match status" value="1"/>
</dbReference>
<dbReference type="OrthoDB" id="2678696at2"/>